<feature type="domain" description="ABC transporter" evidence="10">
    <location>
        <begin position="5"/>
        <end position="241"/>
    </location>
</feature>
<evidence type="ECO:0000256" key="8">
    <source>
        <dbReference type="ARBA" id="ARBA00041133"/>
    </source>
</evidence>
<dbReference type="EMBL" id="JAPVER010000020">
    <property type="protein sequence ID" value="MCZ3365353.1"/>
    <property type="molecule type" value="Genomic_DNA"/>
</dbReference>
<protein>
    <recommendedName>
        <fullName evidence="8">Molybdate/tungstate import ATP-binding protein WtpC</fullName>
        <ecNumber evidence="7">7.3.2.6</ecNumber>
    </recommendedName>
</protein>
<evidence type="ECO:0000256" key="7">
    <source>
        <dbReference type="ARBA" id="ARBA00039025"/>
    </source>
</evidence>
<comment type="subunit">
    <text evidence="6">The complex is composed of two ATP-binding proteins (WtpC), two transmembrane proteins (WtpB) and a solute-binding protein (WtpA).</text>
</comment>
<dbReference type="InterPro" id="IPR003593">
    <property type="entry name" value="AAA+_ATPase"/>
</dbReference>
<keyword evidence="13" id="KW-1185">Reference proteome</keyword>
<dbReference type="EC" id="7.3.2.6" evidence="7"/>
<dbReference type="AlphaFoldDB" id="A0A9E5DJL9"/>
<dbReference type="InterPro" id="IPR008995">
    <property type="entry name" value="Mo/tungstate-bd_C_term_dom"/>
</dbReference>
<dbReference type="SUPFAM" id="SSF50331">
    <property type="entry name" value="MOP-like"/>
    <property type="match status" value="1"/>
</dbReference>
<reference evidence="11" key="1">
    <citation type="submission" date="2022-12" db="EMBL/GenBank/DDBJ databases">
        <title>Reclassification of two methanogenic archaea species isolated from the Kolyma lowland permafrost.</title>
        <authorList>
            <person name="Trubitsyn V.E."/>
            <person name="Rivkina E.M."/>
            <person name="Shcherbakova V.A."/>
        </authorList>
    </citation>
    <scope>NUCLEOTIDE SEQUENCE</scope>
    <source>
        <strain evidence="11">M2</strain>
        <strain evidence="12">MK4</strain>
    </source>
</reference>
<proteinExistence type="inferred from homology"/>
<dbReference type="RefSeq" id="WP_245611156.1">
    <property type="nucleotide sequence ID" value="NZ_JAPVER010000020.1"/>
</dbReference>
<sequence length="370" mass="41812">MQTKIQDDPMFLEVQNLSVDLKEFYLDNVNLSLDKNSYMVIIGPTGSGKSVLLETIAGFYRAEKGKIFLEGKEITELNPENRGISIVYQDYVLFPHMNIFENISYGLKKKTKDEEIIKSKVLKMAKLLKIDHLLHRNPDTLSGGEKQRTAIARSLIVEPRILLMDEPFSAVDVSTHAYLTKLIKNVIADYETTCIHVTHNFNDVWNLADKVAVMKEGKILQQDIPTEVFSKPSHNFVADFVGIHNIFEGEIIEKEGSLTKIKLDSDLIVYSSDSSEDSGKILVGIRPENVIFSNETFVSSVQNQIKGVVNEIVKVGPIVWIEVKIGQINFKGILTPNSCEKLKIKKGKNIYLSFKSVNVKIIDKKEFYTP</sequence>
<evidence type="ECO:0000256" key="1">
    <source>
        <dbReference type="ARBA" id="ARBA00004202"/>
    </source>
</evidence>
<dbReference type="Proteomes" id="UP001068021">
    <property type="component" value="Unassembled WGS sequence"/>
</dbReference>
<keyword evidence="4 11" id="KW-0067">ATP-binding</keyword>
<dbReference type="Proteomes" id="UP001074446">
    <property type="component" value="Unassembled WGS sequence"/>
</dbReference>
<gene>
    <name evidence="12" type="ORF">O3H35_10715</name>
    <name evidence="11" type="ORF">O3H54_05615</name>
</gene>
<evidence type="ECO:0000259" key="10">
    <source>
        <dbReference type="PROSITE" id="PS50893"/>
    </source>
</evidence>
<keyword evidence="2" id="KW-0813">Transport</keyword>
<evidence type="ECO:0000256" key="3">
    <source>
        <dbReference type="ARBA" id="ARBA00022741"/>
    </source>
</evidence>
<dbReference type="InterPro" id="IPR005116">
    <property type="entry name" value="Transp-assoc_OB_typ1"/>
</dbReference>
<dbReference type="InterPro" id="IPR050093">
    <property type="entry name" value="ABC_SmlMolc_Importer"/>
</dbReference>
<dbReference type="PANTHER" id="PTHR42781">
    <property type="entry name" value="SPERMIDINE/PUTRESCINE IMPORT ATP-BINDING PROTEIN POTA"/>
    <property type="match status" value="1"/>
</dbReference>
<evidence type="ECO:0000256" key="4">
    <source>
        <dbReference type="ARBA" id="ARBA00022840"/>
    </source>
</evidence>
<dbReference type="Gene3D" id="2.40.50.100">
    <property type="match status" value="1"/>
</dbReference>
<dbReference type="Gene3D" id="3.40.50.300">
    <property type="entry name" value="P-loop containing nucleotide triphosphate hydrolases"/>
    <property type="match status" value="1"/>
</dbReference>
<organism evidence="11 13">
    <name type="scientific">Methanobacterium veterum</name>
    <dbReference type="NCBI Taxonomy" id="408577"/>
    <lineage>
        <taxon>Archaea</taxon>
        <taxon>Methanobacteriati</taxon>
        <taxon>Methanobacteriota</taxon>
        <taxon>Methanomada group</taxon>
        <taxon>Methanobacteria</taxon>
        <taxon>Methanobacteriales</taxon>
        <taxon>Methanobacteriaceae</taxon>
        <taxon>Methanobacterium</taxon>
    </lineage>
</organism>
<evidence type="ECO:0000256" key="2">
    <source>
        <dbReference type="ARBA" id="ARBA00022448"/>
    </source>
</evidence>
<evidence type="ECO:0000313" key="13">
    <source>
        <dbReference type="Proteomes" id="UP001068021"/>
    </source>
</evidence>
<dbReference type="Pfam" id="PF03459">
    <property type="entry name" value="TOBE"/>
    <property type="match status" value="1"/>
</dbReference>
<dbReference type="GO" id="GO:0005524">
    <property type="term" value="F:ATP binding"/>
    <property type="evidence" value="ECO:0007669"/>
    <property type="project" value="UniProtKB-KW"/>
</dbReference>
<accession>A0A9E5DJL9</accession>
<evidence type="ECO:0000256" key="5">
    <source>
        <dbReference type="ARBA" id="ARBA00038307"/>
    </source>
</evidence>
<evidence type="ECO:0000313" key="12">
    <source>
        <dbReference type="EMBL" id="MCZ3373104.1"/>
    </source>
</evidence>
<dbReference type="SUPFAM" id="SSF52540">
    <property type="entry name" value="P-loop containing nucleoside triphosphate hydrolases"/>
    <property type="match status" value="1"/>
</dbReference>
<comment type="caution">
    <text evidence="11">The sequence shown here is derived from an EMBL/GenBank/DDBJ whole genome shotgun (WGS) entry which is preliminary data.</text>
</comment>
<dbReference type="GO" id="GO:0005886">
    <property type="term" value="C:plasma membrane"/>
    <property type="evidence" value="ECO:0007669"/>
    <property type="project" value="UniProtKB-SubCell"/>
</dbReference>
<name>A0A9E5DJL9_9EURY</name>
<dbReference type="PANTHER" id="PTHR42781:SF7">
    <property type="entry name" value="MOLYBDENUM ABC TRANSPORTER, ATP-BINDING PROTEIN"/>
    <property type="match status" value="1"/>
</dbReference>
<evidence type="ECO:0000313" key="11">
    <source>
        <dbReference type="EMBL" id="MCZ3365353.1"/>
    </source>
</evidence>
<keyword evidence="3" id="KW-0547">Nucleotide-binding</keyword>
<dbReference type="InterPro" id="IPR003439">
    <property type="entry name" value="ABC_transporter-like_ATP-bd"/>
</dbReference>
<comment type="subcellular location">
    <subcellularLocation>
        <location evidence="1">Cell membrane</location>
        <topology evidence="1">Peripheral membrane protein</topology>
    </subcellularLocation>
</comment>
<dbReference type="GO" id="GO:1901238">
    <property type="term" value="F:ABC-type tungstate transporter activity"/>
    <property type="evidence" value="ECO:0007669"/>
    <property type="project" value="UniProtKB-EC"/>
</dbReference>
<evidence type="ECO:0000256" key="9">
    <source>
        <dbReference type="ARBA" id="ARBA00047936"/>
    </source>
</evidence>
<dbReference type="PROSITE" id="PS50893">
    <property type="entry name" value="ABC_TRANSPORTER_2"/>
    <property type="match status" value="1"/>
</dbReference>
<dbReference type="EMBL" id="JAPVES010000030">
    <property type="protein sequence ID" value="MCZ3373104.1"/>
    <property type="molecule type" value="Genomic_DNA"/>
</dbReference>
<dbReference type="InterPro" id="IPR027417">
    <property type="entry name" value="P-loop_NTPase"/>
</dbReference>
<evidence type="ECO:0000256" key="6">
    <source>
        <dbReference type="ARBA" id="ARBA00038781"/>
    </source>
</evidence>
<dbReference type="Pfam" id="PF00005">
    <property type="entry name" value="ABC_tran"/>
    <property type="match status" value="1"/>
</dbReference>
<dbReference type="SMART" id="SM00382">
    <property type="entry name" value="AAA"/>
    <property type="match status" value="1"/>
</dbReference>
<comment type="catalytic activity">
    <reaction evidence="9">
        <text>tungstate(in) + ATP + H2O = tungstate(out) + ADP + phosphate + H(+)</text>
        <dbReference type="Rhea" id="RHEA:35027"/>
        <dbReference type="ChEBI" id="CHEBI:15377"/>
        <dbReference type="ChEBI" id="CHEBI:15378"/>
        <dbReference type="ChEBI" id="CHEBI:30616"/>
        <dbReference type="ChEBI" id="CHEBI:43474"/>
        <dbReference type="ChEBI" id="CHEBI:46502"/>
        <dbReference type="ChEBI" id="CHEBI:456216"/>
        <dbReference type="EC" id="7.3.2.6"/>
    </reaction>
</comment>
<comment type="similarity">
    <text evidence="5">Belongs to the ABC transporter superfamily. Sulfate/tungstate importer (TC 3.A.1.6) family.</text>
</comment>
<dbReference type="GO" id="GO:0016887">
    <property type="term" value="F:ATP hydrolysis activity"/>
    <property type="evidence" value="ECO:0007669"/>
    <property type="project" value="InterPro"/>
</dbReference>